<gene>
    <name evidence="1" type="ORF">HPB49_000156</name>
</gene>
<sequence length="337" mass="38692">MASGSTEDLGYIWEEDACPDDPPTVPIYRFIRRRRHNYPSEYIEEIVVPSRCVGKIIGRSGNNVRKIEQDTRTCITVIKEFVGSFETTLEIAGREEARRKARDSIEKLTQRPPLETCFKKKDPDMKEKELPLLNWDELLARSDEEKRTGWANFPPAVQSVSQNIILCDESEKRHHLLTFLGCIQPEHKVIVFVGTNAMVDRLTGELVLSGTDCDSIHGDREQSDRERAIEDLQSGKIRILISTDVAARGLDIKDVTHIFNFDFGNIDEYVHRVGRTGRAGWFGEAVTLFTRNDWMHAPELVRILQEAKQVVPAALCKMAARYDSRYSRRQHADRQHR</sequence>
<proteinExistence type="predicted"/>
<comment type="caution">
    <text evidence="1">The sequence shown here is derived from an EMBL/GenBank/DDBJ whole genome shotgun (WGS) entry which is preliminary data.</text>
</comment>
<dbReference type="EMBL" id="CM023470">
    <property type="protein sequence ID" value="KAH7977251.1"/>
    <property type="molecule type" value="Genomic_DNA"/>
</dbReference>
<name>A0ACB8DSD6_DERSI</name>
<keyword evidence="2" id="KW-1185">Reference proteome</keyword>
<organism evidence="1 2">
    <name type="scientific">Dermacentor silvarum</name>
    <name type="common">Tick</name>
    <dbReference type="NCBI Taxonomy" id="543639"/>
    <lineage>
        <taxon>Eukaryota</taxon>
        <taxon>Metazoa</taxon>
        <taxon>Ecdysozoa</taxon>
        <taxon>Arthropoda</taxon>
        <taxon>Chelicerata</taxon>
        <taxon>Arachnida</taxon>
        <taxon>Acari</taxon>
        <taxon>Parasitiformes</taxon>
        <taxon>Ixodida</taxon>
        <taxon>Ixodoidea</taxon>
        <taxon>Ixodidae</taxon>
        <taxon>Rhipicephalinae</taxon>
        <taxon>Dermacentor</taxon>
    </lineage>
</organism>
<reference evidence="1" key="1">
    <citation type="submission" date="2020-05" db="EMBL/GenBank/DDBJ databases">
        <title>Large-scale comparative analyses of tick genomes elucidate their genetic diversity and vector capacities.</title>
        <authorList>
            <person name="Jia N."/>
            <person name="Wang J."/>
            <person name="Shi W."/>
            <person name="Du L."/>
            <person name="Sun Y."/>
            <person name="Zhan W."/>
            <person name="Jiang J."/>
            <person name="Wang Q."/>
            <person name="Zhang B."/>
            <person name="Ji P."/>
            <person name="Sakyi L.B."/>
            <person name="Cui X."/>
            <person name="Yuan T."/>
            <person name="Jiang B."/>
            <person name="Yang W."/>
            <person name="Lam T.T.-Y."/>
            <person name="Chang Q."/>
            <person name="Ding S."/>
            <person name="Wang X."/>
            <person name="Zhu J."/>
            <person name="Ruan X."/>
            <person name="Zhao L."/>
            <person name="Wei J."/>
            <person name="Que T."/>
            <person name="Du C."/>
            <person name="Cheng J."/>
            <person name="Dai P."/>
            <person name="Han X."/>
            <person name="Huang E."/>
            <person name="Gao Y."/>
            <person name="Liu J."/>
            <person name="Shao H."/>
            <person name="Ye R."/>
            <person name="Li L."/>
            <person name="Wei W."/>
            <person name="Wang X."/>
            <person name="Wang C."/>
            <person name="Yang T."/>
            <person name="Huo Q."/>
            <person name="Li W."/>
            <person name="Guo W."/>
            <person name="Chen H."/>
            <person name="Zhou L."/>
            <person name="Ni X."/>
            <person name="Tian J."/>
            <person name="Zhou Y."/>
            <person name="Sheng Y."/>
            <person name="Liu T."/>
            <person name="Pan Y."/>
            <person name="Xia L."/>
            <person name="Li J."/>
            <person name="Zhao F."/>
            <person name="Cao W."/>
        </authorList>
    </citation>
    <scope>NUCLEOTIDE SEQUENCE</scope>
    <source>
        <strain evidence="1">Dsil-2018</strain>
    </source>
</reference>
<evidence type="ECO:0000313" key="2">
    <source>
        <dbReference type="Proteomes" id="UP000821865"/>
    </source>
</evidence>
<dbReference type="Proteomes" id="UP000821865">
    <property type="component" value="Chromosome 1"/>
</dbReference>
<evidence type="ECO:0000313" key="1">
    <source>
        <dbReference type="EMBL" id="KAH7977251.1"/>
    </source>
</evidence>
<protein>
    <submittedName>
        <fullName evidence="1">Uncharacterized protein</fullName>
    </submittedName>
</protein>
<accession>A0ACB8DSD6</accession>